<dbReference type="OrthoDB" id="5125733at2759"/>
<comment type="caution">
    <text evidence="2">The sequence shown here is derived from an EMBL/GenBank/DDBJ whole genome shotgun (WGS) entry which is preliminary data.</text>
</comment>
<gene>
    <name evidence="2" type="ORF">G7Y89_g5472</name>
</gene>
<dbReference type="Proteomes" id="UP000566819">
    <property type="component" value="Unassembled WGS sequence"/>
</dbReference>
<sequence length="700" mass="77757">MASSGSAENHPDGGSEQVGRSVISQLEKLSVCDPSWAAHLCSRCASMTSTAEGLRDLISPQGYTHHIVSDLEQSAGSGCSFCASIFSTLSRGHLYPPDPDGQRVRVGFEEMVQVRASISAYYEEKGRYSKHGLSNAPILMLQNVTVDFIYKGRKCLFHIPVPGMPFYKSKILAFQVFADISDPFYICGVEVAGNRGFVSFDRRPLRISVTNRQMIEASKRLLDDCVTNHSSTCPSEPKVLLPSRVIDVNSDANQEGLSLHICAPDERGCYAALSYCWGYPPPLFVTTRSTLEDLSKIDWSQLPPTIKDAVTVTRGLGIRFLWVDALCIVQDDEADKTEQIKVMGRIYKTAAVTIAAASAASVHEGFLEDRPVPSIPFPISKFGTGDATGKVWIHENTIESPDEPLDKRGWTLQESLLSPRILYYGSKDLIWKCQAKPFLPVISSHNLYSTNNSWSQIHRLPPAIFIPSETATSVSDCWAWIQSAYSQLKLSLAEDRYRALGGIVEELQRVTGDIYIAGVWKNNIARSLAWFRSKNVVKEAAPYTPPPRPSWSWLPRFYPARTMDVREDDDKEKRVQLLNWSVKLADEGAPFGHVEGAELEVSACIIQTTKIPSEIWTDESSVELMLDFDIADESVQLSANFVGEQYYYLLLGNCGAGTGALLLQSLGDNSFIRLGISALNGRKSAMWSFEDVQRMKIRFL</sequence>
<name>A0A8H4W3Y7_9HELO</name>
<keyword evidence="3" id="KW-1185">Reference proteome</keyword>
<evidence type="ECO:0000313" key="2">
    <source>
        <dbReference type="EMBL" id="KAF4632651.1"/>
    </source>
</evidence>
<protein>
    <recommendedName>
        <fullName evidence="1">Heterokaryon incompatibility domain-containing protein</fullName>
    </recommendedName>
</protein>
<dbReference type="AlphaFoldDB" id="A0A8H4W3Y7"/>
<dbReference type="PANTHER" id="PTHR33112:SF16">
    <property type="entry name" value="HETEROKARYON INCOMPATIBILITY DOMAIN-CONTAINING PROTEIN"/>
    <property type="match status" value="1"/>
</dbReference>
<dbReference type="PANTHER" id="PTHR33112">
    <property type="entry name" value="DOMAIN PROTEIN, PUTATIVE-RELATED"/>
    <property type="match status" value="1"/>
</dbReference>
<dbReference type="EMBL" id="JAAMPI010000328">
    <property type="protein sequence ID" value="KAF4632651.1"/>
    <property type="molecule type" value="Genomic_DNA"/>
</dbReference>
<evidence type="ECO:0000259" key="1">
    <source>
        <dbReference type="Pfam" id="PF06985"/>
    </source>
</evidence>
<evidence type="ECO:0000313" key="3">
    <source>
        <dbReference type="Proteomes" id="UP000566819"/>
    </source>
</evidence>
<reference evidence="2 3" key="1">
    <citation type="submission" date="2020-03" db="EMBL/GenBank/DDBJ databases">
        <title>Draft Genome Sequence of Cudoniella acicularis.</title>
        <authorList>
            <person name="Buettner E."/>
            <person name="Kellner H."/>
        </authorList>
    </citation>
    <scope>NUCLEOTIDE SEQUENCE [LARGE SCALE GENOMIC DNA]</scope>
    <source>
        <strain evidence="2 3">DSM 108380</strain>
    </source>
</reference>
<feature type="domain" description="Heterokaryon incompatibility" evidence="1">
    <location>
        <begin position="270"/>
        <end position="414"/>
    </location>
</feature>
<organism evidence="2 3">
    <name type="scientific">Cudoniella acicularis</name>
    <dbReference type="NCBI Taxonomy" id="354080"/>
    <lineage>
        <taxon>Eukaryota</taxon>
        <taxon>Fungi</taxon>
        <taxon>Dikarya</taxon>
        <taxon>Ascomycota</taxon>
        <taxon>Pezizomycotina</taxon>
        <taxon>Leotiomycetes</taxon>
        <taxon>Helotiales</taxon>
        <taxon>Tricladiaceae</taxon>
        <taxon>Cudoniella</taxon>
    </lineage>
</organism>
<proteinExistence type="predicted"/>
<dbReference type="InterPro" id="IPR010730">
    <property type="entry name" value="HET"/>
</dbReference>
<accession>A0A8H4W3Y7</accession>
<dbReference type="Pfam" id="PF06985">
    <property type="entry name" value="HET"/>
    <property type="match status" value="1"/>
</dbReference>